<dbReference type="PROSITE" id="PS51192">
    <property type="entry name" value="HELICASE_ATP_BIND_1"/>
    <property type="match status" value="1"/>
</dbReference>
<dbReference type="GO" id="GO:0005829">
    <property type="term" value="C:cytosol"/>
    <property type="evidence" value="ECO:0007669"/>
    <property type="project" value="TreeGrafter"/>
</dbReference>
<dbReference type="AlphaFoldDB" id="A0A1F6ERR7"/>
<evidence type="ECO:0000256" key="6">
    <source>
        <dbReference type="PROSITE-ProRule" id="PRU00552"/>
    </source>
</evidence>
<dbReference type="PROSITE" id="PS51195">
    <property type="entry name" value="Q_MOTIF"/>
    <property type="match status" value="1"/>
</dbReference>
<dbReference type="Pfam" id="PF00271">
    <property type="entry name" value="Helicase_C"/>
    <property type="match status" value="1"/>
</dbReference>
<dbReference type="InterPro" id="IPR050079">
    <property type="entry name" value="DEAD_box_RNA_helicase"/>
</dbReference>
<evidence type="ECO:0000256" key="1">
    <source>
        <dbReference type="ARBA" id="ARBA00022741"/>
    </source>
</evidence>
<evidence type="ECO:0000259" key="11">
    <source>
        <dbReference type="PROSITE" id="PS51195"/>
    </source>
</evidence>
<dbReference type="PANTHER" id="PTHR47959:SF13">
    <property type="entry name" value="ATP-DEPENDENT RNA HELICASE RHLE"/>
    <property type="match status" value="1"/>
</dbReference>
<dbReference type="GO" id="GO:0005524">
    <property type="term" value="F:ATP binding"/>
    <property type="evidence" value="ECO:0007669"/>
    <property type="project" value="UniProtKB-KW"/>
</dbReference>
<dbReference type="Pfam" id="PF00270">
    <property type="entry name" value="DEAD"/>
    <property type="match status" value="1"/>
</dbReference>
<dbReference type="Proteomes" id="UP000176714">
    <property type="component" value="Unassembled WGS sequence"/>
</dbReference>
<dbReference type="SMART" id="SM00487">
    <property type="entry name" value="DEXDc"/>
    <property type="match status" value="1"/>
</dbReference>
<dbReference type="STRING" id="1798516.A2950_01335"/>
<dbReference type="CDD" id="cd18787">
    <property type="entry name" value="SF2_C_DEAD"/>
    <property type="match status" value="1"/>
</dbReference>
<dbReference type="GO" id="GO:0003676">
    <property type="term" value="F:nucleic acid binding"/>
    <property type="evidence" value="ECO:0007669"/>
    <property type="project" value="InterPro"/>
</dbReference>
<dbReference type="InterPro" id="IPR027417">
    <property type="entry name" value="P-loop_NTPase"/>
</dbReference>
<dbReference type="InterPro" id="IPR014014">
    <property type="entry name" value="RNA_helicase_DEAD_Q_motif"/>
</dbReference>
<dbReference type="Gene3D" id="3.40.50.300">
    <property type="entry name" value="P-loop containing nucleotide triphosphate hydrolases"/>
    <property type="match status" value="2"/>
</dbReference>
<dbReference type="PROSITE" id="PS51194">
    <property type="entry name" value="HELICASE_CTER"/>
    <property type="match status" value="1"/>
</dbReference>
<feature type="short sequence motif" description="Q motif" evidence="6">
    <location>
        <begin position="50"/>
        <end position="78"/>
    </location>
</feature>
<dbReference type="CDD" id="cd00268">
    <property type="entry name" value="DEADc"/>
    <property type="match status" value="1"/>
</dbReference>
<accession>A0A1F6ERR7</accession>
<comment type="caution">
    <text evidence="12">The sequence shown here is derived from an EMBL/GenBank/DDBJ whole genome shotgun (WGS) entry which is preliminary data.</text>
</comment>
<evidence type="ECO:0000313" key="12">
    <source>
        <dbReference type="EMBL" id="OGG76331.1"/>
    </source>
</evidence>
<evidence type="ECO:0000313" key="13">
    <source>
        <dbReference type="Proteomes" id="UP000176714"/>
    </source>
</evidence>
<feature type="domain" description="DEAD-box RNA helicase Q" evidence="11">
    <location>
        <begin position="50"/>
        <end position="78"/>
    </location>
</feature>
<dbReference type="SMART" id="SM00490">
    <property type="entry name" value="HELICc"/>
    <property type="match status" value="1"/>
</dbReference>
<keyword evidence="2 7" id="KW-0378">Hydrolase</keyword>
<keyword evidence="1 7" id="KW-0547">Nucleotide-binding</keyword>
<feature type="domain" description="Helicase ATP-binding" evidence="9">
    <location>
        <begin position="81"/>
        <end position="250"/>
    </location>
</feature>
<sequence length="395" mass="43512">MSASRFGNRFPAGRSRRGGFGTFGETEAEIAKFMNKTVVTTSEPVFVPEHKFSDFNINPHLKKNIEARHYVSPTPIQDKAIPHALLGQDVVGLAATGTGKTAAFLIPLIDKVMKQKGDRVLIMAPTRELAVQIEKELAGFARGLGFRGMVAVGGASIGPQISALRHNPAFVIGTPGRLKDLMERRALDLSGFGTVVLDEADRMLDMGFIDDMRTILNKMQKERHTLFFSATMGKEIERLIGDFLSSPVVISVKTRDTPSSIDQDVVRIPRGKDKFEVLAEMLKSREFSRVLVFGRTKFGVEKLAKALSRLHIHAESIHGNKTQGTRQRALEAFKGGKVSVLVATDVAARGLDIPAVSHVINYDLPSTYEDYIHRIGRTGRADLKGIALTFVQDRY</sequence>
<evidence type="ECO:0000256" key="4">
    <source>
        <dbReference type="ARBA" id="ARBA00022840"/>
    </source>
</evidence>
<feature type="domain" description="Helicase C-terminal" evidence="10">
    <location>
        <begin position="274"/>
        <end position="395"/>
    </location>
</feature>
<dbReference type="EMBL" id="MFMD01000033">
    <property type="protein sequence ID" value="OGG76331.1"/>
    <property type="molecule type" value="Genomic_DNA"/>
</dbReference>
<name>A0A1F6ERR7_9BACT</name>
<proteinExistence type="inferred from homology"/>
<dbReference type="PANTHER" id="PTHR47959">
    <property type="entry name" value="ATP-DEPENDENT RNA HELICASE RHLE-RELATED"/>
    <property type="match status" value="1"/>
</dbReference>
<organism evidence="12 13">
    <name type="scientific">Candidatus Kaiserbacteria bacterium RIFCSPLOWO2_01_FULL_55_19</name>
    <dbReference type="NCBI Taxonomy" id="1798516"/>
    <lineage>
        <taxon>Bacteria</taxon>
        <taxon>Candidatus Kaiseribacteriota</taxon>
    </lineage>
</organism>
<comment type="similarity">
    <text evidence="5 7">Belongs to the DEAD box helicase family.</text>
</comment>
<evidence type="ECO:0008006" key="14">
    <source>
        <dbReference type="Google" id="ProtNLM"/>
    </source>
</evidence>
<evidence type="ECO:0000259" key="9">
    <source>
        <dbReference type="PROSITE" id="PS51192"/>
    </source>
</evidence>
<dbReference type="InterPro" id="IPR001650">
    <property type="entry name" value="Helicase_C-like"/>
</dbReference>
<evidence type="ECO:0000256" key="2">
    <source>
        <dbReference type="ARBA" id="ARBA00022801"/>
    </source>
</evidence>
<dbReference type="InterPro" id="IPR014001">
    <property type="entry name" value="Helicase_ATP-bd"/>
</dbReference>
<dbReference type="InterPro" id="IPR044742">
    <property type="entry name" value="DEAD/DEAH_RhlB"/>
</dbReference>
<keyword evidence="4 7" id="KW-0067">ATP-binding</keyword>
<evidence type="ECO:0000256" key="3">
    <source>
        <dbReference type="ARBA" id="ARBA00022806"/>
    </source>
</evidence>
<dbReference type="InterPro" id="IPR000629">
    <property type="entry name" value="RNA-helicase_DEAD-box_CS"/>
</dbReference>
<evidence type="ECO:0000256" key="8">
    <source>
        <dbReference type="SAM" id="MobiDB-lite"/>
    </source>
</evidence>
<evidence type="ECO:0000256" key="7">
    <source>
        <dbReference type="RuleBase" id="RU000492"/>
    </source>
</evidence>
<evidence type="ECO:0000256" key="5">
    <source>
        <dbReference type="ARBA" id="ARBA00038437"/>
    </source>
</evidence>
<evidence type="ECO:0000259" key="10">
    <source>
        <dbReference type="PROSITE" id="PS51194"/>
    </source>
</evidence>
<gene>
    <name evidence="12" type="ORF">A2950_01335</name>
</gene>
<dbReference type="PROSITE" id="PS00039">
    <property type="entry name" value="DEAD_ATP_HELICASE"/>
    <property type="match status" value="1"/>
</dbReference>
<dbReference type="InterPro" id="IPR011545">
    <property type="entry name" value="DEAD/DEAH_box_helicase_dom"/>
</dbReference>
<protein>
    <recommendedName>
        <fullName evidence="14">RNA helicase</fullName>
    </recommendedName>
</protein>
<dbReference type="SUPFAM" id="SSF52540">
    <property type="entry name" value="P-loop containing nucleoside triphosphate hydrolases"/>
    <property type="match status" value="2"/>
</dbReference>
<feature type="region of interest" description="Disordered" evidence="8">
    <location>
        <begin position="1"/>
        <end position="21"/>
    </location>
</feature>
<reference evidence="12 13" key="1">
    <citation type="journal article" date="2016" name="Nat. Commun.">
        <title>Thousands of microbial genomes shed light on interconnected biogeochemical processes in an aquifer system.</title>
        <authorList>
            <person name="Anantharaman K."/>
            <person name="Brown C.T."/>
            <person name="Hug L.A."/>
            <person name="Sharon I."/>
            <person name="Castelle C.J."/>
            <person name="Probst A.J."/>
            <person name="Thomas B.C."/>
            <person name="Singh A."/>
            <person name="Wilkins M.J."/>
            <person name="Karaoz U."/>
            <person name="Brodie E.L."/>
            <person name="Williams K.H."/>
            <person name="Hubbard S.S."/>
            <person name="Banfield J.F."/>
        </authorList>
    </citation>
    <scope>NUCLEOTIDE SEQUENCE [LARGE SCALE GENOMIC DNA]</scope>
</reference>
<keyword evidence="3 7" id="KW-0347">Helicase</keyword>
<dbReference type="GO" id="GO:0003724">
    <property type="term" value="F:RNA helicase activity"/>
    <property type="evidence" value="ECO:0007669"/>
    <property type="project" value="InterPro"/>
</dbReference>
<dbReference type="GO" id="GO:0016787">
    <property type="term" value="F:hydrolase activity"/>
    <property type="evidence" value="ECO:0007669"/>
    <property type="project" value="UniProtKB-KW"/>
</dbReference>